<sequence length="58" mass="5926">MLDHSGSAFRAVIPVSTAAPAPTFTAPANPPFDSPTATSALLTPGKDQSFFTHPSVKA</sequence>
<protein>
    <submittedName>
        <fullName evidence="3">Uncharacterized protein</fullName>
    </submittedName>
</protein>
<gene>
    <name evidence="2" type="ORF">AC499_6461</name>
    <name evidence="3" type="ORF">ALP33_102759</name>
</gene>
<evidence type="ECO:0000313" key="5">
    <source>
        <dbReference type="Proteomes" id="UP000271817"/>
    </source>
</evidence>
<dbReference type="EMBL" id="RBTW01000317">
    <property type="protein sequence ID" value="RMU14938.1"/>
    <property type="molecule type" value="Genomic_DNA"/>
</dbReference>
<dbReference type="AlphaFoldDB" id="A0AB37R057"/>
<dbReference type="EMBL" id="LGLK01000058">
    <property type="protein sequence ID" value="KPC16583.1"/>
    <property type="molecule type" value="Genomic_DNA"/>
</dbReference>
<evidence type="ECO:0000256" key="1">
    <source>
        <dbReference type="SAM" id="MobiDB-lite"/>
    </source>
</evidence>
<dbReference type="Proteomes" id="UP000271817">
    <property type="component" value="Unassembled WGS sequence"/>
</dbReference>
<proteinExistence type="predicted"/>
<keyword evidence="4" id="KW-1185">Reference proteome</keyword>
<comment type="caution">
    <text evidence="3">The sequence shown here is derived from an EMBL/GenBank/DDBJ whole genome shotgun (WGS) entry which is preliminary data.</text>
</comment>
<evidence type="ECO:0000313" key="2">
    <source>
        <dbReference type="EMBL" id="KPC16583.1"/>
    </source>
</evidence>
<evidence type="ECO:0000313" key="3">
    <source>
        <dbReference type="EMBL" id="RMU14938.1"/>
    </source>
</evidence>
<reference evidence="2 4" key="2">
    <citation type="submission" date="2015-10" db="EMBL/GenBank/DDBJ databases">
        <title>Comparative genomics and high-throughput reverse genetic screens identify a new phytobacterial MAMP and an Arabidopsis receptor required for immune elicitation.</title>
        <authorList>
            <person name="Mott G.A."/>
            <person name="Thakur S."/>
            <person name="Wang P.W."/>
            <person name="Desveaux D."/>
            <person name="Guttman D.S."/>
        </authorList>
    </citation>
    <scope>NUCLEOTIDE SEQUENCE [LARGE SCALE GENOMIC DNA]</scope>
    <source>
        <strain evidence="2 4">107</strain>
    </source>
</reference>
<accession>A0AB37R057</accession>
<reference evidence="3 5" key="3">
    <citation type="submission" date="2018-08" db="EMBL/GenBank/DDBJ databases">
        <title>Recombination of ecologically and evolutionarily significant loci maintains genetic cohesion in the Pseudomonas syringae species complex.</title>
        <authorList>
            <person name="Dillon M."/>
            <person name="Thakur S."/>
            <person name="Almeida R.N.D."/>
            <person name="Weir B.S."/>
            <person name="Guttman D.S."/>
        </authorList>
    </citation>
    <scope>NUCLEOTIDE SEQUENCE [LARGE SCALE GENOMIC DNA]</scope>
    <source>
        <strain evidence="3 5">ICMP 3402</strain>
    </source>
</reference>
<reference evidence="2" key="1">
    <citation type="submission" date="2015-07" db="EMBL/GenBank/DDBJ databases">
        <authorList>
            <person name="O'Brien H.E."/>
            <person name="Thakur S."/>
            <person name="Gong Y."/>
            <person name="Wang P.W."/>
            <person name="Guttman D.S."/>
        </authorList>
    </citation>
    <scope>NUCLEOTIDE SEQUENCE</scope>
    <source>
        <strain evidence="2">107</strain>
    </source>
</reference>
<organism evidence="3 5">
    <name type="scientific">Pseudomonas amygdali pv. lachrymans</name>
    <name type="common">Pseudomonas syringae pv. lachrymans</name>
    <dbReference type="NCBI Taxonomy" id="53707"/>
    <lineage>
        <taxon>Bacteria</taxon>
        <taxon>Pseudomonadati</taxon>
        <taxon>Pseudomonadota</taxon>
        <taxon>Gammaproteobacteria</taxon>
        <taxon>Pseudomonadales</taxon>
        <taxon>Pseudomonadaceae</taxon>
        <taxon>Pseudomonas</taxon>
        <taxon>Pseudomonas amygdali</taxon>
    </lineage>
</organism>
<feature type="region of interest" description="Disordered" evidence="1">
    <location>
        <begin position="20"/>
        <end position="58"/>
    </location>
</feature>
<evidence type="ECO:0000313" key="4">
    <source>
        <dbReference type="Proteomes" id="UP000037943"/>
    </source>
</evidence>
<name>A0AB37R057_PSEAV</name>
<dbReference type="Proteomes" id="UP000037943">
    <property type="component" value="Unassembled WGS sequence"/>
</dbReference>